<evidence type="ECO:0000259" key="9">
    <source>
        <dbReference type="PROSITE" id="PS51032"/>
    </source>
</evidence>
<evidence type="ECO:0000256" key="3">
    <source>
        <dbReference type="ARBA" id="ARBA00022821"/>
    </source>
</evidence>
<keyword evidence="4" id="KW-0805">Transcription regulation</keyword>
<accession>A0A2G9HWR1</accession>
<evidence type="ECO:0000313" key="10">
    <source>
        <dbReference type="EMBL" id="PIN21770.1"/>
    </source>
</evidence>
<dbReference type="PANTHER" id="PTHR31677:SF118">
    <property type="entry name" value="OS04G0399800 PROTEIN"/>
    <property type="match status" value="1"/>
</dbReference>
<dbReference type="OrthoDB" id="780830at2759"/>
<keyword evidence="5" id="KW-0238">DNA-binding</keyword>
<sequence length="408" mass="45300">MDSINRSSSSSPSPSKTKRRGNNNQQQNQQESSTNRFLGVRRRPWGRYAAEIRDPTTKQRHWLGTFDTAEEAALAYDRAARSMRGSRARTNFVYSDMPPGSAVTSIISPDETCNDFSMLFADSQRSDLNSTGQQLFSMGPSQLNTSPFQLTGDLAWHQTYNTNANSISTLYEQQGSCSEFQFRLPLGDATDELPPLPPDITSSCGYLAEPPVLSEMGHGVLNDMRYLELSEQRPSMDAAVPYDGGDAYLGFGDSIDGARNSFSGFGCSPTVLHLACRAHNLFVRRGLLIWCQAQAALAHWHASLPYQGYCEKIWSFQGKFPAEFDSIQLEKKKKIQPITKENASDAKALAGKKSSADEDVGKINDRLSSTYPTINGAIIRTLFLQIAVGFPLDDFWRIRVALPMPFCR</sequence>
<keyword evidence="6" id="KW-0804">Transcription</keyword>
<dbReference type="SMART" id="SM00380">
    <property type="entry name" value="AP2"/>
    <property type="match status" value="1"/>
</dbReference>
<comment type="subcellular location">
    <subcellularLocation>
        <location evidence="1">Nucleus</location>
    </subcellularLocation>
</comment>
<evidence type="ECO:0000256" key="2">
    <source>
        <dbReference type="ARBA" id="ARBA00022745"/>
    </source>
</evidence>
<dbReference type="PANTHER" id="PTHR31677">
    <property type="entry name" value="AP2 DOMAIN CLASS TRANSCRIPTION FACTOR"/>
    <property type="match status" value="1"/>
</dbReference>
<dbReference type="FunFam" id="3.30.730.10:FF:000001">
    <property type="entry name" value="Ethylene-responsive transcription factor 2"/>
    <property type="match status" value="1"/>
</dbReference>
<gene>
    <name evidence="10" type="ORF">CDL12_05527</name>
</gene>
<dbReference type="STRING" id="429701.A0A2G9HWR1"/>
<keyword evidence="3" id="KW-0611">Plant defense</keyword>
<evidence type="ECO:0000256" key="1">
    <source>
        <dbReference type="ARBA" id="ARBA00004123"/>
    </source>
</evidence>
<organism evidence="10 11">
    <name type="scientific">Handroanthus impetiginosus</name>
    <dbReference type="NCBI Taxonomy" id="429701"/>
    <lineage>
        <taxon>Eukaryota</taxon>
        <taxon>Viridiplantae</taxon>
        <taxon>Streptophyta</taxon>
        <taxon>Embryophyta</taxon>
        <taxon>Tracheophyta</taxon>
        <taxon>Spermatophyta</taxon>
        <taxon>Magnoliopsida</taxon>
        <taxon>eudicotyledons</taxon>
        <taxon>Gunneridae</taxon>
        <taxon>Pentapetalae</taxon>
        <taxon>asterids</taxon>
        <taxon>lamiids</taxon>
        <taxon>Lamiales</taxon>
        <taxon>Bignoniaceae</taxon>
        <taxon>Crescentiina</taxon>
        <taxon>Tabebuia alliance</taxon>
        <taxon>Handroanthus</taxon>
    </lineage>
</organism>
<dbReference type="GO" id="GO:0006952">
    <property type="term" value="P:defense response"/>
    <property type="evidence" value="ECO:0007669"/>
    <property type="project" value="UniProtKB-KW"/>
</dbReference>
<feature type="domain" description="AP2/ERF" evidence="9">
    <location>
        <begin position="36"/>
        <end position="93"/>
    </location>
</feature>
<dbReference type="Gene3D" id="3.30.730.10">
    <property type="entry name" value="AP2/ERF domain"/>
    <property type="match status" value="1"/>
</dbReference>
<reference evidence="11" key="1">
    <citation type="journal article" date="2018" name="Gigascience">
        <title>Genome assembly of the Pink Ipe (Handroanthus impetiginosus, Bignoniaceae), a highly valued, ecologically keystone Neotropical timber forest tree.</title>
        <authorList>
            <person name="Silva-Junior O.B."/>
            <person name="Grattapaglia D."/>
            <person name="Novaes E."/>
            <person name="Collevatti R.G."/>
        </authorList>
    </citation>
    <scope>NUCLEOTIDE SEQUENCE [LARGE SCALE GENOMIC DNA]</scope>
    <source>
        <strain evidence="11">cv. UFG-1</strain>
    </source>
</reference>
<dbReference type="EMBL" id="NKXS01000887">
    <property type="protein sequence ID" value="PIN21770.1"/>
    <property type="molecule type" value="Genomic_DNA"/>
</dbReference>
<evidence type="ECO:0000256" key="6">
    <source>
        <dbReference type="ARBA" id="ARBA00023163"/>
    </source>
</evidence>
<evidence type="ECO:0000256" key="8">
    <source>
        <dbReference type="SAM" id="MobiDB-lite"/>
    </source>
</evidence>
<evidence type="ECO:0000256" key="5">
    <source>
        <dbReference type="ARBA" id="ARBA00023125"/>
    </source>
</evidence>
<proteinExistence type="predicted"/>
<dbReference type="SUPFAM" id="SSF54171">
    <property type="entry name" value="DNA-binding domain"/>
    <property type="match status" value="1"/>
</dbReference>
<keyword evidence="2" id="KW-0936">Ethylene signaling pathway</keyword>
<feature type="region of interest" description="Disordered" evidence="8">
    <location>
        <begin position="1"/>
        <end position="40"/>
    </location>
</feature>
<keyword evidence="11" id="KW-1185">Reference proteome</keyword>
<evidence type="ECO:0000313" key="11">
    <source>
        <dbReference type="Proteomes" id="UP000231279"/>
    </source>
</evidence>
<keyword evidence="7" id="KW-0539">Nucleus</keyword>
<protein>
    <recommendedName>
        <fullName evidence="9">AP2/ERF domain-containing protein</fullName>
    </recommendedName>
</protein>
<dbReference type="InterPro" id="IPR036955">
    <property type="entry name" value="AP2/ERF_dom_sf"/>
</dbReference>
<dbReference type="InterPro" id="IPR001471">
    <property type="entry name" value="AP2/ERF_dom"/>
</dbReference>
<comment type="caution">
    <text evidence="10">The sequence shown here is derived from an EMBL/GenBank/DDBJ whole genome shotgun (WGS) entry which is preliminary data.</text>
</comment>
<dbReference type="GO" id="GO:0005634">
    <property type="term" value="C:nucleus"/>
    <property type="evidence" value="ECO:0007669"/>
    <property type="project" value="UniProtKB-SubCell"/>
</dbReference>
<dbReference type="GO" id="GO:0003700">
    <property type="term" value="F:DNA-binding transcription factor activity"/>
    <property type="evidence" value="ECO:0007669"/>
    <property type="project" value="InterPro"/>
</dbReference>
<dbReference type="PROSITE" id="PS51032">
    <property type="entry name" value="AP2_ERF"/>
    <property type="match status" value="1"/>
</dbReference>
<dbReference type="AlphaFoldDB" id="A0A2G9HWR1"/>
<evidence type="ECO:0000256" key="7">
    <source>
        <dbReference type="ARBA" id="ARBA00023242"/>
    </source>
</evidence>
<dbReference type="Proteomes" id="UP000231279">
    <property type="component" value="Unassembled WGS sequence"/>
</dbReference>
<evidence type="ECO:0000256" key="4">
    <source>
        <dbReference type="ARBA" id="ARBA00023015"/>
    </source>
</evidence>
<dbReference type="GO" id="GO:0009873">
    <property type="term" value="P:ethylene-activated signaling pathway"/>
    <property type="evidence" value="ECO:0007669"/>
    <property type="project" value="UniProtKB-KW"/>
</dbReference>
<dbReference type="InterPro" id="IPR016177">
    <property type="entry name" value="DNA-bd_dom_sf"/>
</dbReference>
<dbReference type="Pfam" id="PF00847">
    <property type="entry name" value="AP2"/>
    <property type="match status" value="1"/>
</dbReference>
<dbReference type="GO" id="GO:0003677">
    <property type="term" value="F:DNA binding"/>
    <property type="evidence" value="ECO:0007669"/>
    <property type="project" value="UniProtKB-KW"/>
</dbReference>
<name>A0A2G9HWR1_9LAMI</name>
<dbReference type="CDD" id="cd00018">
    <property type="entry name" value="AP2"/>
    <property type="match status" value="1"/>
</dbReference>
<dbReference type="PRINTS" id="PR00367">
    <property type="entry name" value="ETHRSPELEMNT"/>
</dbReference>